<protein>
    <submittedName>
        <fullName evidence="1">Uncharacterized protein</fullName>
    </submittedName>
</protein>
<name>A0ACC2YH26_9PEZI</name>
<keyword evidence="2" id="KW-1185">Reference proteome</keyword>
<comment type="caution">
    <text evidence="1">The sequence shown here is derived from an EMBL/GenBank/DDBJ whole genome shotgun (WGS) entry which is preliminary data.</text>
</comment>
<organism evidence="1 2">
    <name type="scientific">Coniosporium tulheliwenetii</name>
    <dbReference type="NCBI Taxonomy" id="3383036"/>
    <lineage>
        <taxon>Eukaryota</taxon>
        <taxon>Fungi</taxon>
        <taxon>Dikarya</taxon>
        <taxon>Ascomycota</taxon>
        <taxon>Pezizomycotina</taxon>
        <taxon>Dothideomycetes</taxon>
        <taxon>Dothideomycetes incertae sedis</taxon>
        <taxon>Coniosporium</taxon>
    </lineage>
</organism>
<dbReference type="EMBL" id="JAPDRP010000031">
    <property type="protein sequence ID" value="KAJ9634614.1"/>
    <property type="molecule type" value="Genomic_DNA"/>
</dbReference>
<proteinExistence type="predicted"/>
<gene>
    <name evidence="1" type="ORF">H2199_008897</name>
</gene>
<evidence type="ECO:0000313" key="2">
    <source>
        <dbReference type="Proteomes" id="UP001172680"/>
    </source>
</evidence>
<sequence length="128" mass="13912">MDSEFHERAESLRPDQFLKPNRYCALALQRSLEHRRVPQRPPPAPPASWGTMAPPPDLGSYDHTIDARLQSPSILTKRSHGGYDTAIQVTRDSPAFSSPSQSPEISLDGGLVAAVWPLGKGGGEDVVL</sequence>
<evidence type="ECO:0000313" key="1">
    <source>
        <dbReference type="EMBL" id="KAJ9634614.1"/>
    </source>
</evidence>
<accession>A0ACC2YH26</accession>
<reference evidence="1" key="1">
    <citation type="submission" date="2022-10" db="EMBL/GenBank/DDBJ databases">
        <title>Culturing micro-colonial fungi from biological soil crusts in the Mojave desert and describing Neophaeococcomyces mojavensis, and introducing the new genera and species Taxawa tesnikishii.</title>
        <authorList>
            <person name="Kurbessoian T."/>
            <person name="Stajich J.E."/>
        </authorList>
    </citation>
    <scope>NUCLEOTIDE SEQUENCE</scope>
    <source>
        <strain evidence="1">JES_115</strain>
    </source>
</reference>
<dbReference type="Proteomes" id="UP001172680">
    <property type="component" value="Unassembled WGS sequence"/>
</dbReference>